<dbReference type="Proteomes" id="UP000266649">
    <property type="component" value="Unassembled WGS sequence"/>
</dbReference>
<proteinExistence type="predicted"/>
<evidence type="ECO:0000313" key="3">
    <source>
        <dbReference type="Proteomes" id="UP000266649"/>
    </source>
</evidence>
<name>A0A398BR06_9RHOB</name>
<comment type="caution">
    <text evidence="2">The sequence shown here is derived from an EMBL/GenBank/DDBJ whole genome shotgun (WGS) entry which is preliminary data.</text>
</comment>
<protein>
    <submittedName>
        <fullName evidence="2">Uncharacterized protein</fullName>
    </submittedName>
</protein>
<dbReference type="AlphaFoldDB" id="A0A398BR06"/>
<accession>A0A398BR06</accession>
<feature type="region of interest" description="Disordered" evidence="1">
    <location>
        <begin position="24"/>
        <end position="46"/>
    </location>
</feature>
<gene>
    <name evidence="2" type="ORF">D2N39_22335</name>
</gene>
<organism evidence="2 3">
    <name type="scientific">Gemmobacter lutimaris</name>
    <dbReference type="NCBI Taxonomy" id="2306023"/>
    <lineage>
        <taxon>Bacteria</taxon>
        <taxon>Pseudomonadati</taxon>
        <taxon>Pseudomonadota</taxon>
        <taxon>Alphaproteobacteria</taxon>
        <taxon>Rhodobacterales</taxon>
        <taxon>Paracoccaceae</taxon>
        <taxon>Gemmobacter</taxon>
    </lineage>
</organism>
<dbReference type="OrthoDB" id="7169055at2"/>
<reference evidence="2 3" key="1">
    <citation type="submission" date="2018-09" db="EMBL/GenBank/DDBJ databases">
        <title>Gemmobacter lutimaris sp. nov., a marine bacterium isolated from tidal flat.</title>
        <authorList>
            <person name="Lee D.W."/>
            <person name="Yoo Y."/>
            <person name="Kim J.-J."/>
            <person name="Kim B.S."/>
        </authorList>
    </citation>
    <scope>NUCLEOTIDE SEQUENCE [LARGE SCALE GENOMIC DNA]</scope>
    <source>
        <strain evidence="2 3">YJ-T1-11</strain>
    </source>
</reference>
<evidence type="ECO:0000313" key="2">
    <source>
        <dbReference type="EMBL" id="RID89616.1"/>
    </source>
</evidence>
<dbReference type="EMBL" id="QXXQ01000043">
    <property type="protein sequence ID" value="RID89616.1"/>
    <property type="molecule type" value="Genomic_DNA"/>
</dbReference>
<evidence type="ECO:0000256" key="1">
    <source>
        <dbReference type="SAM" id="MobiDB-lite"/>
    </source>
</evidence>
<keyword evidence="3" id="KW-1185">Reference proteome</keyword>
<sequence length="70" mass="7766">MKVDSCQRRGMIEPEIDHMKTDGRLARSPLKGGTGARSSRLSGVRGRAITSRWQRDRGVQGELPSLPMKC</sequence>